<dbReference type="Proteomes" id="UP000236333">
    <property type="component" value="Unassembled WGS sequence"/>
</dbReference>
<organism evidence="2 3">
    <name type="scientific">Tetrabaena socialis</name>
    <dbReference type="NCBI Taxonomy" id="47790"/>
    <lineage>
        <taxon>Eukaryota</taxon>
        <taxon>Viridiplantae</taxon>
        <taxon>Chlorophyta</taxon>
        <taxon>core chlorophytes</taxon>
        <taxon>Chlorophyceae</taxon>
        <taxon>CS clade</taxon>
        <taxon>Chlamydomonadales</taxon>
        <taxon>Tetrabaenaceae</taxon>
        <taxon>Tetrabaena</taxon>
    </lineage>
</organism>
<keyword evidence="1" id="KW-1133">Transmembrane helix</keyword>
<dbReference type="EMBL" id="PGGS01000036">
    <property type="protein sequence ID" value="PNH11168.1"/>
    <property type="molecule type" value="Genomic_DNA"/>
</dbReference>
<keyword evidence="1" id="KW-0812">Transmembrane</keyword>
<protein>
    <submittedName>
        <fullName evidence="2">Uncharacterized protein</fullName>
    </submittedName>
</protein>
<gene>
    <name evidence="2" type="ORF">TSOC_002018</name>
</gene>
<name>A0A2J8AF70_9CHLO</name>
<sequence>MGAWLLGMIPRVPYGELLPPAPPPALAAVLAAGLLPCLERLLRRAGEKPDGPESVVVAALLRGEHAWHLWAQLLEYGDAEQAVPLVVTLGRLLYHARPSAAFTAHTEASSFADGSLVVGLCAGLLDGVAPSRDWRQQGVSMQQEVVLMYAVRKWLPVLSRLARQAMAYPAAPAGGLPSVLLRPLLSWLPLLACRCWGGGGTAAAPNKLQVSAMVVDVYDPEGEFLDDGTGGWQALLAHTRVVALLGGALHLTQLPRTGIAPSLRAALAESCCTVAAACSDEVQLAAGSSAGWQPELLRALVPELRRYRHGSLAKCTEALATFLERLSAVENGNGGGHGNQVAHEGLLAAREEVHILAAKLVLPEDAAMLVPPAITSHLLNACPCRHFTTSLAGDSAAGGCGNVLLCSVRVLLWLIGTLLCLAGMTLWLIVRRLQLQRSAH</sequence>
<evidence type="ECO:0000256" key="1">
    <source>
        <dbReference type="SAM" id="Phobius"/>
    </source>
</evidence>
<keyword evidence="3" id="KW-1185">Reference proteome</keyword>
<dbReference type="AlphaFoldDB" id="A0A2J8AF70"/>
<keyword evidence="1" id="KW-0472">Membrane</keyword>
<accession>A0A2J8AF70</accession>
<evidence type="ECO:0000313" key="2">
    <source>
        <dbReference type="EMBL" id="PNH11168.1"/>
    </source>
</evidence>
<reference evidence="2 3" key="1">
    <citation type="journal article" date="2017" name="Mol. Biol. Evol.">
        <title>The 4-celled Tetrabaena socialis nuclear genome reveals the essential components for genetic control of cell number at the origin of multicellularity in the volvocine lineage.</title>
        <authorList>
            <person name="Featherston J."/>
            <person name="Arakaki Y."/>
            <person name="Hanschen E.R."/>
            <person name="Ferris P.J."/>
            <person name="Michod R.E."/>
            <person name="Olson B.J.S.C."/>
            <person name="Nozaki H."/>
            <person name="Durand P.M."/>
        </authorList>
    </citation>
    <scope>NUCLEOTIDE SEQUENCE [LARGE SCALE GENOMIC DNA]</scope>
    <source>
        <strain evidence="2 3">NIES-571</strain>
    </source>
</reference>
<comment type="caution">
    <text evidence="2">The sequence shown here is derived from an EMBL/GenBank/DDBJ whole genome shotgun (WGS) entry which is preliminary data.</text>
</comment>
<feature type="transmembrane region" description="Helical" evidence="1">
    <location>
        <begin position="410"/>
        <end position="430"/>
    </location>
</feature>
<proteinExistence type="predicted"/>
<evidence type="ECO:0000313" key="3">
    <source>
        <dbReference type="Proteomes" id="UP000236333"/>
    </source>
</evidence>